<keyword evidence="3" id="KW-1185">Reference proteome</keyword>
<dbReference type="EMBL" id="PJEX01000343">
    <property type="protein sequence ID" value="TKW51001.1"/>
    <property type="molecule type" value="Genomic_DNA"/>
</dbReference>
<reference evidence="2 3" key="1">
    <citation type="journal article" date="2019" name="PLoS ONE">
        <title>Comparative genome analysis indicates high evolutionary potential of pathogenicity genes in Colletotrichum tanaceti.</title>
        <authorList>
            <person name="Lelwala R.V."/>
            <person name="Korhonen P.K."/>
            <person name="Young N.D."/>
            <person name="Scott J.B."/>
            <person name="Ades P.A."/>
            <person name="Gasser R.B."/>
            <person name="Taylor P.W.J."/>
        </authorList>
    </citation>
    <scope>NUCLEOTIDE SEQUENCE [LARGE SCALE GENOMIC DNA]</scope>
    <source>
        <strain evidence="2">BRIP57314</strain>
    </source>
</reference>
<proteinExistence type="predicted"/>
<gene>
    <name evidence="2" type="ORF">CTA1_845</name>
</gene>
<comment type="caution">
    <text evidence="2">The sequence shown here is derived from an EMBL/GenBank/DDBJ whole genome shotgun (WGS) entry which is preliminary data.</text>
</comment>
<dbReference type="AlphaFoldDB" id="A0A4U6X6C0"/>
<feature type="region of interest" description="Disordered" evidence="1">
    <location>
        <begin position="1"/>
        <end position="113"/>
    </location>
</feature>
<evidence type="ECO:0000313" key="3">
    <source>
        <dbReference type="Proteomes" id="UP000310108"/>
    </source>
</evidence>
<protein>
    <submittedName>
        <fullName evidence="2">Uncharacterized protein</fullName>
    </submittedName>
</protein>
<evidence type="ECO:0000256" key="1">
    <source>
        <dbReference type="SAM" id="MobiDB-lite"/>
    </source>
</evidence>
<evidence type="ECO:0000313" key="2">
    <source>
        <dbReference type="EMBL" id="TKW51001.1"/>
    </source>
</evidence>
<sequence>MKVEVFSPPRPLAASGMPVLRRGVRHVRGQPGPSRSGRRGGKAGPTRTASASSSRAAAPTSRGSTRPSTSSSTSSAQCSLADSKLLHAVRDRPDSEPEPGPMSTAPTRGRKWLDIGGPEHPGLWRDQMGKEGALASPVLVVLPTTSTVKDGQRSTFCFAYIRRD</sequence>
<feature type="compositionally biased region" description="Low complexity" evidence="1">
    <location>
        <begin position="44"/>
        <end position="75"/>
    </location>
</feature>
<accession>A0A4U6X6C0</accession>
<dbReference type="Proteomes" id="UP000310108">
    <property type="component" value="Unassembled WGS sequence"/>
</dbReference>
<name>A0A4U6X6C0_9PEZI</name>
<organism evidence="2 3">
    <name type="scientific">Colletotrichum tanaceti</name>
    <dbReference type="NCBI Taxonomy" id="1306861"/>
    <lineage>
        <taxon>Eukaryota</taxon>
        <taxon>Fungi</taxon>
        <taxon>Dikarya</taxon>
        <taxon>Ascomycota</taxon>
        <taxon>Pezizomycotina</taxon>
        <taxon>Sordariomycetes</taxon>
        <taxon>Hypocreomycetidae</taxon>
        <taxon>Glomerellales</taxon>
        <taxon>Glomerellaceae</taxon>
        <taxon>Colletotrichum</taxon>
        <taxon>Colletotrichum destructivum species complex</taxon>
    </lineage>
</organism>
<feature type="compositionally biased region" description="Basic and acidic residues" evidence="1">
    <location>
        <begin position="84"/>
        <end position="95"/>
    </location>
</feature>